<dbReference type="GO" id="GO:0008496">
    <property type="term" value="F:mannan endo-1,6-alpha-mannosidase activity"/>
    <property type="evidence" value="ECO:0007669"/>
    <property type="project" value="UniProtKB-EC"/>
</dbReference>
<keyword evidence="7 11" id="KW-0472">Membrane</keyword>
<dbReference type="EC" id="3.2.1.101" evidence="4"/>
<comment type="catalytic activity">
    <reaction evidence="1">
        <text>Random hydrolysis of (1-&gt;6)-alpha-D-mannosidic linkages in unbranched (1-&gt;6)-mannans.</text>
        <dbReference type="EC" id="3.2.1.101"/>
    </reaction>
</comment>
<evidence type="ECO:0000256" key="12">
    <source>
        <dbReference type="SAM" id="SignalP"/>
    </source>
</evidence>
<keyword evidence="11" id="KW-1133">Transmembrane helix</keyword>
<accession>A0AAN7B315</accession>
<evidence type="ECO:0000256" key="2">
    <source>
        <dbReference type="ARBA" id="ARBA00004308"/>
    </source>
</evidence>
<dbReference type="PANTHER" id="PTHR12145">
    <property type="entry name" value="MANNAN ENDO-1,6-ALPHA-MANNOSIDASE DCW1"/>
    <property type="match status" value="1"/>
</dbReference>
<evidence type="ECO:0000256" key="7">
    <source>
        <dbReference type="ARBA" id="ARBA00023136"/>
    </source>
</evidence>
<dbReference type="Pfam" id="PF03663">
    <property type="entry name" value="Glyco_hydro_76"/>
    <property type="match status" value="1"/>
</dbReference>
<evidence type="ECO:0000256" key="11">
    <source>
        <dbReference type="SAM" id="Phobius"/>
    </source>
</evidence>
<keyword evidence="5 12" id="KW-0732">Signal</keyword>
<dbReference type="Gene3D" id="1.50.10.20">
    <property type="match status" value="1"/>
</dbReference>
<evidence type="ECO:0000256" key="10">
    <source>
        <dbReference type="SAM" id="MobiDB-lite"/>
    </source>
</evidence>
<dbReference type="PANTHER" id="PTHR12145:SF36">
    <property type="entry name" value="MANNAN ENDO-1,6-ALPHA-MANNOSIDASE DCW1"/>
    <property type="match status" value="1"/>
</dbReference>
<feature type="chain" id="PRO_5042901138" description="mannan endo-1,6-alpha-mannosidase" evidence="12">
    <location>
        <begin position="21"/>
        <end position="542"/>
    </location>
</feature>
<evidence type="ECO:0000256" key="4">
    <source>
        <dbReference type="ARBA" id="ARBA00012350"/>
    </source>
</evidence>
<organism evidence="13 14">
    <name type="scientific">Rhypophila decipiens</name>
    <dbReference type="NCBI Taxonomy" id="261697"/>
    <lineage>
        <taxon>Eukaryota</taxon>
        <taxon>Fungi</taxon>
        <taxon>Dikarya</taxon>
        <taxon>Ascomycota</taxon>
        <taxon>Pezizomycotina</taxon>
        <taxon>Sordariomycetes</taxon>
        <taxon>Sordariomycetidae</taxon>
        <taxon>Sordariales</taxon>
        <taxon>Naviculisporaceae</taxon>
        <taxon>Rhypophila</taxon>
    </lineage>
</organism>
<dbReference type="GO" id="GO:0012505">
    <property type="term" value="C:endomembrane system"/>
    <property type="evidence" value="ECO:0007669"/>
    <property type="project" value="UniProtKB-SubCell"/>
</dbReference>
<dbReference type="GO" id="GO:0009272">
    <property type="term" value="P:fungal-type cell wall biogenesis"/>
    <property type="evidence" value="ECO:0007669"/>
    <property type="project" value="TreeGrafter"/>
</dbReference>
<keyword evidence="8" id="KW-0325">Glycoprotein</keyword>
<dbReference type="InterPro" id="IPR008928">
    <property type="entry name" value="6-hairpin_glycosidase_sf"/>
</dbReference>
<dbReference type="InterPro" id="IPR005198">
    <property type="entry name" value="Glyco_hydro_76"/>
</dbReference>
<keyword evidence="14" id="KW-1185">Reference proteome</keyword>
<evidence type="ECO:0000256" key="8">
    <source>
        <dbReference type="ARBA" id="ARBA00023180"/>
    </source>
</evidence>
<dbReference type="SUPFAM" id="SSF48208">
    <property type="entry name" value="Six-hairpin glycosidases"/>
    <property type="match status" value="1"/>
</dbReference>
<comment type="similarity">
    <text evidence="3">Belongs to the glycosyl hydrolase 76 family.</text>
</comment>
<keyword evidence="11" id="KW-0812">Transmembrane</keyword>
<evidence type="ECO:0000256" key="1">
    <source>
        <dbReference type="ARBA" id="ARBA00001452"/>
    </source>
</evidence>
<dbReference type="EMBL" id="MU858244">
    <property type="protein sequence ID" value="KAK4208434.1"/>
    <property type="molecule type" value="Genomic_DNA"/>
</dbReference>
<name>A0AAN7B315_9PEZI</name>
<protein>
    <recommendedName>
        <fullName evidence="4">mannan endo-1,6-alpha-mannosidase</fullName>
        <ecNumber evidence="4">3.2.1.101</ecNumber>
    </recommendedName>
</protein>
<keyword evidence="6 13" id="KW-0378">Hydrolase</keyword>
<dbReference type="Proteomes" id="UP001301769">
    <property type="component" value="Unassembled WGS sequence"/>
</dbReference>
<dbReference type="InterPro" id="IPR014480">
    <property type="entry name" value="Mannan-1_6-alpha_mannosidase"/>
</dbReference>
<feature type="transmembrane region" description="Helical" evidence="11">
    <location>
        <begin position="463"/>
        <end position="484"/>
    </location>
</feature>
<proteinExistence type="inferred from homology"/>
<sequence length="542" mass="59073">MAIARLLCAFCAFFPLYADAALNVDLSSRASIKSAAKLIAQNLMSYYHGDEPGQTPGILPGPPPAGDYYWWEGGALWGTMIDYWSSTSDDTYNPRTIQSLIFQSNTPSDNYMPPNWTASLGNDDQGFWGMSALLAAELKFQNPPRTAPQWLTLAQGVFNTQAHRWDTTYCGGGLRWQIPLSNNGYNYKNSISNAIFFNMAARLARYTGNSTYAEWAARSWDWTAQKEHGGVGYIDERWNIFDGAHVETNCTDVNRAQFSYTAAIFLQGAGFMWDFSGKNLPVGGKLEVNGRPIERKEGDWGAQALWETRLLALANRTMGIFFPGGIMTEVSCELPDRVQCTTDMLSFKGYVHRFLAQTAQIAPPVRDIIMPVLRTSARGMAKSCTAQGVCGFRWNTGKYDGHTGAGQQMNALGALIGLLVDKGGNLPVTNSTGGTSRGDAGAGGNPSDQAIGELAELGDKDRAGAAILTGVVLLSWLVVLGWMVSGINEGPKWVDEKALLFDKESQTSGKRPVETIMGNMKSVSFDTSGTRSADIRRPMSIV</sequence>
<comment type="subcellular location">
    <subcellularLocation>
        <location evidence="2">Endomembrane system</location>
    </subcellularLocation>
</comment>
<dbReference type="FunFam" id="1.50.10.20:FF:000006">
    <property type="entry name" value="Mannan endo-1,6-alpha-mannosidase"/>
    <property type="match status" value="1"/>
</dbReference>
<comment type="caution">
    <text evidence="13">The sequence shown here is derived from an EMBL/GenBank/DDBJ whole genome shotgun (WGS) entry which is preliminary data.</text>
</comment>
<evidence type="ECO:0000256" key="3">
    <source>
        <dbReference type="ARBA" id="ARBA00009699"/>
    </source>
</evidence>
<dbReference type="AlphaFoldDB" id="A0AAN7B315"/>
<feature type="signal peptide" evidence="12">
    <location>
        <begin position="1"/>
        <end position="20"/>
    </location>
</feature>
<keyword evidence="9" id="KW-0326">Glycosidase</keyword>
<evidence type="ECO:0000313" key="14">
    <source>
        <dbReference type="Proteomes" id="UP001301769"/>
    </source>
</evidence>
<evidence type="ECO:0000313" key="13">
    <source>
        <dbReference type="EMBL" id="KAK4208434.1"/>
    </source>
</evidence>
<reference evidence="13" key="2">
    <citation type="submission" date="2023-05" db="EMBL/GenBank/DDBJ databases">
        <authorList>
            <consortium name="Lawrence Berkeley National Laboratory"/>
            <person name="Steindorff A."/>
            <person name="Hensen N."/>
            <person name="Bonometti L."/>
            <person name="Westerberg I."/>
            <person name="Brannstrom I.O."/>
            <person name="Guillou S."/>
            <person name="Cros-Aarteil S."/>
            <person name="Calhoun S."/>
            <person name="Haridas S."/>
            <person name="Kuo A."/>
            <person name="Mondo S."/>
            <person name="Pangilinan J."/>
            <person name="Riley R."/>
            <person name="Labutti K."/>
            <person name="Andreopoulos B."/>
            <person name="Lipzen A."/>
            <person name="Chen C."/>
            <person name="Yanf M."/>
            <person name="Daum C."/>
            <person name="Ng V."/>
            <person name="Clum A."/>
            <person name="Ohm R."/>
            <person name="Martin F."/>
            <person name="Silar P."/>
            <person name="Natvig D."/>
            <person name="Lalanne C."/>
            <person name="Gautier V."/>
            <person name="Ament-Velasquez S.L."/>
            <person name="Kruys A."/>
            <person name="Hutchinson M.I."/>
            <person name="Powell A.J."/>
            <person name="Barry K."/>
            <person name="Miller A.N."/>
            <person name="Grigoriev I.V."/>
            <person name="Debuchy R."/>
            <person name="Gladieux P."/>
            <person name="Thoren M.H."/>
            <person name="Johannesson H."/>
        </authorList>
    </citation>
    <scope>NUCLEOTIDE SEQUENCE</scope>
    <source>
        <strain evidence="13">PSN293</strain>
    </source>
</reference>
<evidence type="ECO:0000256" key="6">
    <source>
        <dbReference type="ARBA" id="ARBA00022801"/>
    </source>
</evidence>
<evidence type="ECO:0000256" key="9">
    <source>
        <dbReference type="ARBA" id="ARBA00023295"/>
    </source>
</evidence>
<reference evidence="13" key="1">
    <citation type="journal article" date="2023" name="Mol. Phylogenet. Evol.">
        <title>Genome-scale phylogeny and comparative genomics of the fungal order Sordariales.</title>
        <authorList>
            <person name="Hensen N."/>
            <person name="Bonometti L."/>
            <person name="Westerberg I."/>
            <person name="Brannstrom I.O."/>
            <person name="Guillou S."/>
            <person name="Cros-Aarteil S."/>
            <person name="Calhoun S."/>
            <person name="Haridas S."/>
            <person name="Kuo A."/>
            <person name="Mondo S."/>
            <person name="Pangilinan J."/>
            <person name="Riley R."/>
            <person name="LaButti K."/>
            <person name="Andreopoulos B."/>
            <person name="Lipzen A."/>
            <person name="Chen C."/>
            <person name="Yan M."/>
            <person name="Daum C."/>
            <person name="Ng V."/>
            <person name="Clum A."/>
            <person name="Steindorff A."/>
            <person name="Ohm R.A."/>
            <person name="Martin F."/>
            <person name="Silar P."/>
            <person name="Natvig D.O."/>
            <person name="Lalanne C."/>
            <person name="Gautier V."/>
            <person name="Ament-Velasquez S.L."/>
            <person name="Kruys A."/>
            <person name="Hutchinson M.I."/>
            <person name="Powell A.J."/>
            <person name="Barry K."/>
            <person name="Miller A.N."/>
            <person name="Grigoriev I.V."/>
            <person name="Debuchy R."/>
            <person name="Gladieux P."/>
            <person name="Hiltunen Thoren M."/>
            <person name="Johannesson H."/>
        </authorList>
    </citation>
    <scope>NUCLEOTIDE SEQUENCE</scope>
    <source>
        <strain evidence="13">PSN293</strain>
    </source>
</reference>
<dbReference type="GO" id="GO:0016052">
    <property type="term" value="P:carbohydrate catabolic process"/>
    <property type="evidence" value="ECO:0007669"/>
    <property type="project" value="InterPro"/>
</dbReference>
<feature type="region of interest" description="Disordered" evidence="10">
    <location>
        <begin position="428"/>
        <end position="447"/>
    </location>
</feature>
<gene>
    <name evidence="13" type="ORF">QBC37DRAFT_78579</name>
</gene>
<evidence type="ECO:0000256" key="5">
    <source>
        <dbReference type="ARBA" id="ARBA00022729"/>
    </source>
</evidence>